<dbReference type="SUPFAM" id="SSF51905">
    <property type="entry name" value="FAD/NAD(P)-binding domain"/>
    <property type="match status" value="1"/>
</dbReference>
<reference evidence="2" key="1">
    <citation type="journal article" date="2019" name="Int. J. Syst. Evol. Microbiol.">
        <title>The Global Catalogue of Microorganisms (GCM) 10K type strain sequencing project: providing services to taxonomists for standard genome sequencing and annotation.</title>
        <authorList>
            <consortium name="The Broad Institute Genomics Platform"/>
            <consortium name="The Broad Institute Genome Sequencing Center for Infectious Disease"/>
            <person name="Wu L."/>
            <person name="Ma J."/>
        </authorList>
    </citation>
    <scope>NUCLEOTIDE SEQUENCE [LARGE SCALE GENOMIC DNA]</scope>
    <source>
        <strain evidence="2">JCM 17925</strain>
    </source>
</reference>
<evidence type="ECO:0000313" key="2">
    <source>
        <dbReference type="Proteomes" id="UP001500936"/>
    </source>
</evidence>
<dbReference type="Proteomes" id="UP001500936">
    <property type="component" value="Unassembled WGS sequence"/>
</dbReference>
<dbReference type="Gene3D" id="3.50.50.60">
    <property type="entry name" value="FAD/NAD(P)-binding domain"/>
    <property type="match status" value="1"/>
</dbReference>
<evidence type="ECO:0000313" key="1">
    <source>
        <dbReference type="EMBL" id="GAA4395460.1"/>
    </source>
</evidence>
<organism evidence="1 2">
    <name type="scientific">Nibrella viscosa</name>
    <dbReference type="NCBI Taxonomy" id="1084524"/>
    <lineage>
        <taxon>Bacteria</taxon>
        <taxon>Pseudomonadati</taxon>
        <taxon>Bacteroidota</taxon>
        <taxon>Cytophagia</taxon>
        <taxon>Cytophagales</taxon>
        <taxon>Spirosomataceae</taxon>
        <taxon>Nibrella</taxon>
    </lineage>
</organism>
<proteinExistence type="predicted"/>
<protein>
    <submittedName>
        <fullName evidence="1">Lycopene cyclase family protein</fullName>
    </submittedName>
</protein>
<name>A0ABP8JTA1_9BACT</name>
<gene>
    <name evidence="1" type="ORF">GCM10023187_02350</name>
</gene>
<dbReference type="EMBL" id="BAABHB010000001">
    <property type="protein sequence ID" value="GAA4395460.1"/>
    <property type="molecule type" value="Genomic_DNA"/>
</dbReference>
<comment type="caution">
    <text evidence="1">The sequence shown here is derived from an EMBL/GenBank/DDBJ whole genome shotgun (WGS) entry which is preliminary data.</text>
</comment>
<sequence>MTDLVYDYAIVGGGCAGFQLLYQLAQQPDWSNQRVLLLADDTSLQRTWCFWSRDREPLLHHLIEKSWPSITFRSAGFTRTEPIAPYQYHYLSGEAFFGYFYEQFLPAQPTITRLSVTVDNISRTGDAFVLTGAGETWRARRVFSSRLPAVPRSARFRLWQHFGGWFVRTDRPIFDAQTATLMDFTLPQQGAIQFGYVLPFSANRALVEVTVFSPAVYTQEQYTGLLADYIRENWPGVAFEIEATEQGQIPMTDFPFSRYGPAGEILIGTAAGMVKATTGYAFRRIGLDSVQLARLPVTASDPADSLVSWPVTSGRFRFYDRLLLGIAAEQPAVGAAIFAHLFRYGSFPDILRFLDEESDLLTEAKLISRLPYIPFLTQLARQWLR</sequence>
<dbReference type="InterPro" id="IPR036188">
    <property type="entry name" value="FAD/NAD-bd_sf"/>
</dbReference>
<accession>A0ABP8JTA1</accession>
<keyword evidence="2" id="KW-1185">Reference proteome</keyword>
<dbReference type="Pfam" id="PF05834">
    <property type="entry name" value="Lycopene_cycl"/>
    <property type="match status" value="1"/>
</dbReference>
<dbReference type="RefSeq" id="WP_345263104.1">
    <property type="nucleotide sequence ID" value="NZ_BAABHB010000001.1"/>
</dbReference>